<accession>A8I1Q2</accession>
<dbReference type="KEGG" id="cre:CHLRE_10g466100v5"/>
<proteinExistence type="predicted"/>
<dbReference type="PaxDb" id="3055-EDP08132"/>
<dbReference type="HOGENOM" id="CLU_1847950_0_0_1"/>
<dbReference type="RefSeq" id="XP_001698639.1">
    <property type="nucleotide sequence ID" value="XM_001698587.2"/>
</dbReference>
<dbReference type="Proteomes" id="UP000006906">
    <property type="component" value="Chromosome 10"/>
</dbReference>
<name>A8I1Q2_CHLRE</name>
<gene>
    <name evidence="1" type="ORF">CHLRE_10g466100v5</name>
</gene>
<sequence>MPLTQHDARRDAQARLTYEPLVSNLAYVFMARMVSGKASAGDTQNSRPANKFLREKPENAELVKRLLKACNKEHDPQQFVDAADDNYALRQGFAHNKSDAWLRRTAEDLRTVGALDMFQKTHPFQCMIIEHMNALLAAL</sequence>
<dbReference type="InParanoid" id="A8I1Q2"/>
<dbReference type="AlphaFoldDB" id="A8I1Q2"/>
<evidence type="ECO:0000313" key="2">
    <source>
        <dbReference type="Proteomes" id="UP000006906"/>
    </source>
</evidence>
<dbReference type="EMBL" id="CM008971">
    <property type="protein sequence ID" value="PNW78151.1"/>
    <property type="molecule type" value="Genomic_DNA"/>
</dbReference>
<keyword evidence="2" id="KW-1185">Reference proteome</keyword>
<organism evidence="1 2">
    <name type="scientific">Chlamydomonas reinhardtii</name>
    <name type="common">Chlamydomonas smithii</name>
    <dbReference type="NCBI Taxonomy" id="3055"/>
    <lineage>
        <taxon>Eukaryota</taxon>
        <taxon>Viridiplantae</taxon>
        <taxon>Chlorophyta</taxon>
        <taxon>core chlorophytes</taxon>
        <taxon>Chlorophyceae</taxon>
        <taxon>CS clade</taxon>
        <taxon>Chlamydomonadales</taxon>
        <taxon>Chlamydomonadaceae</taxon>
        <taxon>Chlamydomonas</taxon>
    </lineage>
</organism>
<protein>
    <submittedName>
        <fullName evidence="1">Uncharacterized protein</fullName>
    </submittedName>
</protein>
<dbReference type="Gramene" id="PNW78151">
    <property type="protein sequence ID" value="PNW78151"/>
    <property type="gene ID" value="CHLRE_10g466100v5"/>
</dbReference>
<evidence type="ECO:0000313" key="1">
    <source>
        <dbReference type="EMBL" id="PNW78151.1"/>
    </source>
</evidence>
<reference evidence="1 2" key="1">
    <citation type="journal article" date="2007" name="Science">
        <title>The Chlamydomonas genome reveals the evolution of key animal and plant functions.</title>
        <authorList>
            <person name="Merchant S.S."/>
            <person name="Prochnik S.E."/>
            <person name="Vallon O."/>
            <person name="Harris E.H."/>
            <person name="Karpowicz S.J."/>
            <person name="Witman G.B."/>
            <person name="Terry A."/>
            <person name="Salamov A."/>
            <person name="Fritz-Laylin L.K."/>
            <person name="Marechal-Drouard L."/>
            <person name="Marshall W.F."/>
            <person name="Qu L.H."/>
            <person name="Nelson D.R."/>
            <person name="Sanderfoot A.A."/>
            <person name="Spalding M.H."/>
            <person name="Kapitonov V.V."/>
            <person name="Ren Q."/>
            <person name="Ferris P."/>
            <person name="Lindquist E."/>
            <person name="Shapiro H."/>
            <person name="Lucas S.M."/>
            <person name="Grimwood J."/>
            <person name="Schmutz J."/>
            <person name="Cardol P."/>
            <person name="Cerutti H."/>
            <person name="Chanfreau G."/>
            <person name="Chen C.L."/>
            <person name="Cognat V."/>
            <person name="Croft M.T."/>
            <person name="Dent R."/>
            <person name="Dutcher S."/>
            <person name="Fernandez E."/>
            <person name="Fukuzawa H."/>
            <person name="Gonzalez-Ballester D."/>
            <person name="Gonzalez-Halphen D."/>
            <person name="Hallmann A."/>
            <person name="Hanikenne M."/>
            <person name="Hippler M."/>
            <person name="Inwood W."/>
            <person name="Jabbari K."/>
            <person name="Kalanon M."/>
            <person name="Kuras R."/>
            <person name="Lefebvre P.A."/>
            <person name="Lemaire S.D."/>
            <person name="Lobanov A.V."/>
            <person name="Lohr M."/>
            <person name="Manuell A."/>
            <person name="Meier I."/>
            <person name="Mets L."/>
            <person name="Mittag M."/>
            <person name="Mittelmeier T."/>
            <person name="Moroney J.V."/>
            <person name="Moseley J."/>
            <person name="Napoli C."/>
            <person name="Nedelcu A.M."/>
            <person name="Niyogi K."/>
            <person name="Novoselov S.V."/>
            <person name="Paulsen I.T."/>
            <person name="Pazour G."/>
            <person name="Purton S."/>
            <person name="Ral J.P."/>
            <person name="Riano-Pachon D.M."/>
            <person name="Riekhof W."/>
            <person name="Rymarquis L."/>
            <person name="Schroda M."/>
            <person name="Stern D."/>
            <person name="Umen J."/>
            <person name="Willows R."/>
            <person name="Wilson N."/>
            <person name="Zimmer S.L."/>
            <person name="Allmer J."/>
            <person name="Balk J."/>
            <person name="Bisova K."/>
            <person name="Chen C.J."/>
            <person name="Elias M."/>
            <person name="Gendler K."/>
            <person name="Hauser C."/>
            <person name="Lamb M.R."/>
            <person name="Ledford H."/>
            <person name="Long J.C."/>
            <person name="Minagawa J."/>
            <person name="Page M.D."/>
            <person name="Pan J."/>
            <person name="Pootakham W."/>
            <person name="Roje S."/>
            <person name="Rose A."/>
            <person name="Stahlberg E."/>
            <person name="Terauchi A.M."/>
            <person name="Yang P."/>
            <person name="Ball S."/>
            <person name="Bowler C."/>
            <person name="Dieckmann C.L."/>
            <person name="Gladyshev V.N."/>
            <person name="Green P."/>
            <person name="Jorgensen R."/>
            <person name="Mayfield S."/>
            <person name="Mueller-Roeber B."/>
            <person name="Rajamani S."/>
            <person name="Sayre R.T."/>
            <person name="Brokstein P."/>
            <person name="Dubchak I."/>
            <person name="Goodstein D."/>
            <person name="Hornick L."/>
            <person name="Huang Y.W."/>
            <person name="Jhaveri J."/>
            <person name="Luo Y."/>
            <person name="Martinez D."/>
            <person name="Ngau W.C."/>
            <person name="Otillar B."/>
            <person name="Poliakov A."/>
            <person name="Porter A."/>
            <person name="Szajkowski L."/>
            <person name="Werner G."/>
            <person name="Zhou K."/>
            <person name="Grigoriev I.V."/>
            <person name="Rokhsar D.S."/>
            <person name="Grossman A.R."/>
        </authorList>
    </citation>
    <scope>NUCLEOTIDE SEQUENCE [LARGE SCALE GENOMIC DNA]</scope>
    <source>
        <strain evidence="2">CC-503</strain>
    </source>
</reference>
<dbReference type="GeneID" id="5724007"/>